<feature type="binding site" evidence="9">
    <location>
        <begin position="76"/>
        <end position="77"/>
    </location>
    <ligand>
        <name>substrate</name>
    </ligand>
</feature>
<comment type="catalytic activity">
    <reaction evidence="8 9">
        <text>(2S,6S)-2,6-diaminopimelate = meso-2,6-diaminopimelate</text>
        <dbReference type="Rhea" id="RHEA:15393"/>
        <dbReference type="ChEBI" id="CHEBI:57609"/>
        <dbReference type="ChEBI" id="CHEBI:57791"/>
        <dbReference type="EC" id="5.1.1.7"/>
    </reaction>
</comment>
<feature type="active site" description="Proton acceptor" evidence="9">
    <location>
        <position position="220"/>
    </location>
</feature>
<feature type="binding site" evidence="9">
    <location>
        <position position="13"/>
    </location>
    <ligand>
        <name>substrate</name>
    </ligand>
</feature>
<keyword evidence="4 9" id="KW-0963">Cytoplasm</keyword>
<sequence>MRLRFTKMQGLGNDFVVVDAISQRIKLTGEKVRKIADRRFGVGCDQLLVVEVPNNPEVDFHYRIYNGDGTEVENCGNGARCFAKFVRERKLTGKHRIAVETATGIMVLQVRADGGISVDMGVPGLAPADLPFTAPQRATTYPLALDHQTRLTIAAVSMGNPHAVTRVEDVASADVAGLGPRVESHPDFPRRVNAGFMQVLSRTEINLRVYERGAGETLACGTGACAAVVAGRLQDLLDSEVKVNLPGGSLSIAWPGEGQAVTMTGPATTVFHGQIKI</sequence>
<evidence type="ECO:0000256" key="8">
    <source>
        <dbReference type="ARBA" id="ARBA00051712"/>
    </source>
</evidence>
<feature type="binding site" evidence="9">
    <location>
        <begin position="221"/>
        <end position="222"/>
    </location>
    <ligand>
        <name>substrate</name>
    </ligand>
</feature>
<comment type="pathway">
    <text evidence="1 9">Amino-acid biosynthesis; L-lysine biosynthesis via DAP pathway; DL-2,6-diaminopimelate from LL-2,6-diaminopimelate: step 1/1.</text>
</comment>
<feature type="binding site" evidence="9">
    <location>
        <position position="66"/>
    </location>
    <ligand>
        <name>substrate</name>
    </ligand>
</feature>
<evidence type="ECO:0000313" key="12">
    <source>
        <dbReference type="Proteomes" id="UP000319732"/>
    </source>
</evidence>
<evidence type="ECO:0000256" key="5">
    <source>
        <dbReference type="ARBA" id="ARBA00022605"/>
    </source>
</evidence>
<name>A0A545T0L7_9GAMM</name>
<keyword evidence="6 9" id="KW-0457">Lysine biosynthesis</keyword>
<keyword evidence="7 9" id="KW-0413">Isomerase</keyword>
<evidence type="ECO:0000256" key="10">
    <source>
        <dbReference type="PROSITE-ProRule" id="PRU10125"/>
    </source>
</evidence>
<dbReference type="PANTHER" id="PTHR31689:SF0">
    <property type="entry name" value="DIAMINOPIMELATE EPIMERASE"/>
    <property type="match status" value="1"/>
</dbReference>
<feature type="binding site" evidence="9">
    <location>
        <position position="193"/>
    </location>
    <ligand>
        <name>substrate</name>
    </ligand>
</feature>
<dbReference type="InterPro" id="IPR001653">
    <property type="entry name" value="DAP_epimerase_DapF"/>
</dbReference>
<feature type="binding site" evidence="9">
    <location>
        <begin position="211"/>
        <end position="212"/>
    </location>
    <ligand>
        <name>substrate</name>
    </ligand>
</feature>
<comment type="similarity">
    <text evidence="2 9">Belongs to the diaminopimelate epimerase family.</text>
</comment>
<dbReference type="AlphaFoldDB" id="A0A545T0L7"/>
<dbReference type="UniPathway" id="UPA00034">
    <property type="reaction ID" value="UER00025"/>
</dbReference>
<evidence type="ECO:0000256" key="6">
    <source>
        <dbReference type="ARBA" id="ARBA00023154"/>
    </source>
</evidence>
<organism evidence="11 12">
    <name type="scientific">Exilibacterium tricleocarpae</name>
    <dbReference type="NCBI Taxonomy" id="2591008"/>
    <lineage>
        <taxon>Bacteria</taxon>
        <taxon>Pseudomonadati</taxon>
        <taxon>Pseudomonadota</taxon>
        <taxon>Gammaproteobacteria</taxon>
        <taxon>Cellvibrionales</taxon>
        <taxon>Cellvibrionaceae</taxon>
        <taxon>Exilibacterium</taxon>
    </lineage>
</organism>
<dbReference type="HAMAP" id="MF_00197">
    <property type="entry name" value="DAP_epimerase"/>
    <property type="match status" value="1"/>
</dbReference>
<protein>
    <recommendedName>
        <fullName evidence="3 9">Diaminopimelate epimerase</fullName>
        <shortName evidence="9">DAP epimerase</shortName>
        <ecNumber evidence="3 9">5.1.1.7</ecNumber>
    </recommendedName>
    <alternativeName>
        <fullName evidence="9">PLP-independent amino acid racemase</fullName>
    </alternativeName>
</protein>
<feature type="binding site" evidence="9">
    <location>
        <position position="46"/>
    </location>
    <ligand>
        <name>substrate</name>
    </ligand>
</feature>
<proteinExistence type="inferred from homology"/>
<comment type="subcellular location">
    <subcellularLocation>
        <location evidence="9">Cytoplasm</location>
    </subcellularLocation>
</comment>
<evidence type="ECO:0000256" key="2">
    <source>
        <dbReference type="ARBA" id="ARBA00010219"/>
    </source>
</evidence>
<keyword evidence="12" id="KW-1185">Reference proteome</keyword>
<dbReference type="Proteomes" id="UP000319732">
    <property type="component" value="Unassembled WGS sequence"/>
</dbReference>
<dbReference type="Pfam" id="PF01678">
    <property type="entry name" value="DAP_epimerase"/>
    <property type="match status" value="2"/>
</dbReference>
<dbReference type="SUPFAM" id="SSF54506">
    <property type="entry name" value="Diaminopimelate epimerase-like"/>
    <property type="match status" value="1"/>
</dbReference>
<evidence type="ECO:0000313" key="11">
    <source>
        <dbReference type="EMBL" id="TQV70768.1"/>
    </source>
</evidence>
<accession>A0A545T0L7</accession>
<evidence type="ECO:0000256" key="7">
    <source>
        <dbReference type="ARBA" id="ARBA00023235"/>
    </source>
</evidence>
<dbReference type="EMBL" id="VHSG01000023">
    <property type="protein sequence ID" value="TQV70768.1"/>
    <property type="molecule type" value="Genomic_DNA"/>
</dbReference>
<feature type="site" description="Could be important to modulate the pK values of the two catalytic cysteine residues" evidence="9">
    <location>
        <position position="162"/>
    </location>
</feature>
<dbReference type="InterPro" id="IPR018510">
    <property type="entry name" value="DAP_epimerase_AS"/>
</dbReference>
<dbReference type="FunFam" id="3.10.310.10:FF:000001">
    <property type="entry name" value="Diaminopimelate epimerase"/>
    <property type="match status" value="1"/>
</dbReference>
<dbReference type="GO" id="GO:0005829">
    <property type="term" value="C:cytosol"/>
    <property type="evidence" value="ECO:0007669"/>
    <property type="project" value="TreeGrafter"/>
</dbReference>
<feature type="binding site" evidence="9">
    <location>
        <position position="160"/>
    </location>
    <ligand>
        <name>substrate</name>
    </ligand>
</feature>
<dbReference type="GO" id="GO:0008837">
    <property type="term" value="F:diaminopimelate epimerase activity"/>
    <property type="evidence" value="ECO:0007669"/>
    <property type="project" value="UniProtKB-UniRule"/>
</dbReference>
<feature type="active site" evidence="10">
    <location>
        <position position="75"/>
    </location>
</feature>
<dbReference type="RefSeq" id="WP_142928869.1">
    <property type="nucleotide sequence ID" value="NZ_ML660101.1"/>
</dbReference>
<reference evidence="11 12" key="1">
    <citation type="submission" date="2019-06" db="EMBL/GenBank/DDBJ databases">
        <title>Whole genome sequence for Cellvibrionaceae sp. R142.</title>
        <authorList>
            <person name="Wang G."/>
        </authorList>
    </citation>
    <scope>NUCLEOTIDE SEQUENCE [LARGE SCALE GENOMIC DNA]</scope>
    <source>
        <strain evidence="11 12">R142</strain>
    </source>
</reference>
<dbReference type="GO" id="GO:0009089">
    <property type="term" value="P:lysine biosynthetic process via diaminopimelate"/>
    <property type="evidence" value="ECO:0007669"/>
    <property type="project" value="UniProtKB-UniRule"/>
</dbReference>
<dbReference type="OrthoDB" id="9805408at2"/>
<dbReference type="PROSITE" id="PS01326">
    <property type="entry name" value="DAP_EPIMERASE"/>
    <property type="match status" value="1"/>
</dbReference>
<comment type="caution">
    <text evidence="11">The sequence shown here is derived from an EMBL/GenBank/DDBJ whole genome shotgun (WGS) entry which is preliminary data.</text>
</comment>
<dbReference type="NCBIfam" id="TIGR00652">
    <property type="entry name" value="DapF"/>
    <property type="match status" value="1"/>
</dbReference>
<feature type="site" description="Could be important to modulate the pK values of the two catalytic cysteine residues" evidence="9">
    <location>
        <position position="211"/>
    </location>
</feature>
<evidence type="ECO:0000256" key="4">
    <source>
        <dbReference type="ARBA" id="ARBA00022490"/>
    </source>
</evidence>
<comment type="subunit">
    <text evidence="9">Homodimer.</text>
</comment>
<feature type="active site" description="Proton donor" evidence="9">
    <location>
        <position position="75"/>
    </location>
</feature>
<feature type="site" description="Important for dimerization" evidence="9">
    <location>
        <position position="271"/>
    </location>
</feature>
<evidence type="ECO:0000256" key="9">
    <source>
        <dbReference type="HAMAP-Rule" id="MF_00197"/>
    </source>
</evidence>
<dbReference type="PANTHER" id="PTHR31689">
    <property type="entry name" value="DIAMINOPIMELATE EPIMERASE, CHLOROPLASTIC"/>
    <property type="match status" value="1"/>
</dbReference>
<comment type="function">
    <text evidence="9">Catalyzes the stereoinversion of LL-2,6-diaminopimelate (L,L-DAP) to meso-diaminopimelate (meso-DAP), a precursor of L-lysine and an essential component of the bacterial peptidoglycan.</text>
</comment>
<gene>
    <name evidence="9 11" type="primary">dapF</name>
    <name evidence="11" type="ORF">FKG94_20800</name>
</gene>
<dbReference type="Gene3D" id="3.10.310.10">
    <property type="entry name" value="Diaminopimelate Epimerase, Chain A, domain 1"/>
    <property type="match status" value="2"/>
</dbReference>
<evidence type="ECO:0000256" key="1">
    <source>
        <dbReference type="ARBA" id="ARBA00005196"/>
    </source>
</evidence>
<keyword evidence="5 9" id="KW-0028">Amino-acid biosynthesis</keyword>
<dbReference type="EC" id="5.1.1.7" evidence="3 9"/>
<evidence type="ECO:0000256" key="3">
    <source>
        <dbReference type="ARBA" id="ARBA00013080"/>
    </source>
</evidence>